<name>A0A7W3V2A2_9GAMM</name>
<dbReference type="AlphaFoldDB" id="A0A7W3V2A2"/>
<evidence type="ECO:0000313" key="3">
    <source>
        <dbReference type="Proteomes" id="UP000550609"/>
    </source>
</evidence>
<dbReference type="RefSeq" id="WP_182623072.1">
    <property type="nucleotide sequence ID" value="NZ_JACIUV010000008.1"/>
</dbReference>
<dbReference type="Proteomes" id="UP000550609">
    <property type="component" value="Unassembled WGS sequence"/>
</dbReference>
<feature type="compositionally biased region" description="Low complexity" evidence="1">
    <location>
        <begin position="10"/>
        <end position="26"/>
    </location>
</feature>
<reference evidence="2 3" key="1">
    <citation type="submission" date="2020-08" db="EMBL/GenBank/DDBJ databases">
        <title>Stenotrophomonas sp. W1S232.</title>
        <authorList>
            <person name="Deng Y."/>
        </authorList>
    </citation>
    <scope>NUCLEOTIDE SEQUENCE [LARGE SCALE GENOMIC DNA]</scope>
    <source>
        <strain evidence="2 3">W1S232</strain>
    </source>
</reference>
<dbReference type="EMBL" id="JACIUV010000008">
    <property type="protein sequence ID" value="MBB1118164.1"/>
    <property type="molecule type" value="Genomic_DNA"/>
</dbReference>
<feature type="region of interest" description="Disordered" evidence="1">
    <location>
        <begin position="1"/>
        <end position="26"/>
    </location>
</feature>
<evidence type="ECO:0000256" key="1">
    <source>
        <dbReference type="SAM" id="MobiDB-lite"/>
    </source>
</evidence>
<organism evidence="2 3">
    <name type="scientific">Stenotrophomonas koreensis</name>
    <dbReference type="NCBI Taxonomy" id="266128"/>
    <lineage>
        <taxon>Bacteria</taxon>
        <taxon>Pseudomonadati</taxon>
        <taxon>Pseudomonadota</taxon>
        <taxon>Gammaproteobacteria</taxon>
        <taxon>Lysobacterales</taxon>
        <taxon>Lysobacteraceae</taxon>
        <taxon>Stenotrophomonas</taxon>
    </lineage>
</organism>
<accession>A0A7W3V2A2</accession>
<protein>
    <submittedName>
        <fullName evidence="2">Uncharacterized protein</fullName>
    </submittedName>
</protein>
<comment type="caution">
    <text evidence="2">The sequence shown here is derived from an EMBL/GenBank/DDBJ whole genome shotgun (WGS) entry which is preliminary data.</text>
</comment>
<proteinExistence type="predicted"/>
<sequence>MSTFHSDENPSPGGSASAASARSTARAANPLDDPAVAPLLAQSATLRAGLAVLNADGYAVEWGAAGKGTYYDARNRRIVVDSNAMGDGERVVRSLSHDLGHHKFKEPQEYSSRSAYVHRQLRNEGAATLENSLVRAEILAAGGPDIGVSGRNSAAYERITGEYLAGRIDRDSALNRIVGVFGAEVPSADPTKNYLDYYGDHYDAKIFPWLKSIGKIPEPISDVQSDLDRGHPAAGMYASLRRQFAAEVSDATVLAVAVKAQESGIKAGDAELRMQGDRVWVFSSQPPGFRLQADLTVPPPSVQESLERSAQLDGQQVAQQQMLSGISR</sequence>
<evidence type="ECO:0000313" key="2">
    <source>
        <dbReference type="EMBL" id="MBB1118164.1"/>
    </source>
</evidence>
<gene>
    <name evidence="2" type="ORF">H4O09_14005</name>
</gene>